<dbReference type="EMBL" id="JAVHNQ010000005">
    <property type="protein sequence ID" value="KAK6347098.1"/>
    <property type="molecule type" value="Genomic_DNA"/>
</dbReference>
<protein>
    <submittedName>
        <fullName evidence="3">Uncharacterized protein</fullName>
    </submittedName>
</protein>
<gene>
    <name evidence="3" type="ORF">TWF696_007177</name>
</gene>
<feature type="compositionally biased region" description="Polar residues" evidence="2">
    <location>
        <begin position="47"/>
        <end position="57"/>
    </location>
</feature>
<comment type="caution">
    <text evidence="3">The sequence shown here is derived from an EMBL/GenBank/DDBJ whole genome shotgun (WGS) entry which is preliminary data.</text>
</comment>
<name>A0AAV9USL1_9PEZI</name>
<sequence>MSKSTTDSIWEIEDSEPKKRKRTRSKKGKIDSPIVISSSPEDLAALASNTTADTHSLQPRPRNKRRRILESSQSTGGTKGTCASRQEDEQLEVEYQNDGDIAEDQAHHDLSASKYIVRPTPDPSPLDNEEEPAVERPIRGPIIIPLRPEGPYVASSQEGSRPSDTAEIQVPRTQIPRRGRREIPDSQSSRATSIYLTPADQKAVVPETPFERLARRVYSPRERLQAIQDAEAAPNIPSSSLLDDEFADIPDSSNRVFSQDVKELRHQEASQSQSSKDSQKTDPSHQSQNSMPSAQLSFGKIGVAPSTKGSSDRESPVSASGGSATSSYERAVVAAEAAKSVAVVHAAPPSSSLYFDQKPQTQLRPQPQPRSGPAQDDIERARSRITSKTTHGVVATSEESAHSTNSLLNRIDRIAQADSLGILQEAVESRPLVTVDTSSETSAQLPQLEAAPSQVQKEISAGEGDTTESTDSSSQHRAKPADLSVDSEASFPALLSPTTPIREEDVAQGGRSATTTPCGPIPASARPAPVTVLGYSLPQQAGQKATEDEEPLLSSTVEASVLPTSTTFDQVVINRRRQEKPSPPPLRETRSSTRRKRKTSSGEDIMSAAPLSPLPSVDVPAPVAGSSPKRQTRDRSSSHLASPQPADSNPDRSLSGRDSENDHRMDVQYQERTPVAADSPSIDDDLLAGSQVLSLIQKPVESTPDEICLAIPLNDVQIIMYKKALLENYRRVEAFFGIESSQGHTENITIDGMEQHIRHLDAIASHADLSDSQELEYGKIGPKLVKWFCKQSSKFDLLSKLLEKLKNDAYTVAIVAENGRLMDCLDIFMKSTGYSFTRYNEALSPVTPLPDETNKLLHVVLIPSNRVDNVDITLPVANVVIGFDSTLDPASPHIRKLRSNGTASTPIIHFVPVNTVAHIILCLPDSARSSRREYINATLLAAMLIRKYVGILPETHLSYLDGLSTMSLLSWLENLQNTPGGLLPTLQLELPTEQNSSAETHDPEVVSSPSRKRVLSISITPSAAGGKHKKPRVEASQTPASQNEDTPMDDYENAVDEQDVVVEVEDSKSGDQTGSIPSIIDQIGDITHVTGTIPNESARGKEPEPAAVDQDSSAPEAKDTAMGEHAANMQGNVGWGGNEPVSDEDLLRRMSKEDLIQLLLDCKAKYSETKNESKGFETALSLLQFRYEERRQRIRDLKAEAENAVRESRLSTAEAHMSKTLAESAKAERDRAKTELKQFQKAMSDKPEGERTRVLMVQELNELKPRVATLTAKLKQVESELEFSKDRYLDESRQNMTLMRENGDLEEQLDFYKRKADETKVRLKEINLDRERTKYLNKIKELQGKLDKANKHNAALDAEKKRAERSRGLQTRSSSIPPRPLQSSPAPTRSASPTNNHRHPLRGVDAA</sequence>
<feature type="region of interest" description="Disordered" evidence="2">
    <location>
        <begin position="1350"/>
        <end position="1407"/>
    </location>
</feature>
<feature type="region of interest" description="Disordered" evidence="2">
    <location>
        <begin position="343"/>
        <end position="404"/>
    </location>
</feature>
<feature type="compositionally biased region" description="Low complexity" evidence="2">
    <location>
        <begin position="462"/>
        <end position="473"/>
    </location>
</feature>
<dbReference type="Proteomes" id="UP001375240">
    <property type="component" value="Unassembled WGS sequence"/>
</dbReference>
<feature type="compositionally biased region" description="Polar residues" evidence="2">
    <location>
        <begin position="553"/>
        <end position="569"/>
    </location>
</feature>
<feature type="compositionally biased region" description="Polar residues" evidence="2">
    <location>
        <begin position="70"/>
        <end position="84"/>
    </location>
</feature>
<dbReference type="InterPro" id="IPR038609">
    <property type="entry name" value="HDA1_su2/3_sf"/>
</dbReference>
<dbReference type="Gene3D" id="3.40.50.12360">
    <property type="match status" value="1"/>
</dbReference>
<feature type="compositionally biased region" description="Polar residues" evidence="2">
    <location>
        <begin position="638"/>
        <end position="647"/>
    </location>
</feature>
<evidence type="ECO:0000313" key="3">
    <source>
        <dbReference type="EMBL" id="KAK6347098.1"/>
    </source>
</evidence>
<dbReference type="InterPro" id="IPR021006">
    <property type="entry name" value="Hda2/3"/>
</dbReference>
<feature type="region of interest" description="Disordered" evidence="2">
    <location>
        <begin position="1"/>
        <end position="200"/>
    </location>
</feature>
<feature type="compositionally biased region" description="Polar residues" evidence="2">
    <location>
        <begin position="154"/>
        <end position="163"/>
    </location>
</feature>
<feature type="compositionally biased region" description="Polar residues" evidence="2">
    <location>
        <begin position="435"/>
        <end position="445"/>
    </location>
</feature>
<feature type="compositionally biased region" description="Basic and acidic residues" evidence="2">
    <location>
        <begin position="1357"/>
        <end position="1367"/>
    </location>
</feature>
<proteinExistence type="predicted"/>
<evidence type="ECO:0000313" key="4">
    <source>
        <dbReference type="Proteomes" id="UP001375240"/>
    </source>
</evidence>
<organism evidence="3 4">
    <name type="scientific">Orbilia brochopaga</name>
    <dbReference type="NCBI Taxonomy" id="3140254"/>
    <lineage>
        <taxon>Eukaryota</taxon>
        <taxon>Fungi</taxon>
        <taxon>Dikarya</taxon>
        <taxon>Ascomycota</taxon>
        <taxon>Pezizomycotina</taxon>
        <taxon>Orbiliomycetes</taxon>
        <taxon>Orbiliales</taxon>
        <taxon>Orbiliaceae</taxon>
        <taxon>Orbilia</taxon>
    </lineage>
</organism>
<feature type="compositionally biased region" description="Polar residues" evidence="2">
    <location>
        <begin position="317"/>
        <end position="328"/>
    </location>
</feature>
<feature type="region of interest" description="Disordered" evidence="2">
    <location>
        <begin position="1090"/>
        <end position="1122"/>
    </location>
</feature>
<feature type="compositionally biased region" description="Polar residues" evidence="2">
    <location>
        <begin position="284"/>
        <end position="296"/>
    </location>
</feature>
<feature type="compositionally biased region" description="Basic residues" evidence="2">
    <location>
        <begin position="18"/>
        <end position="27"/>
    </location>
</feature>
<feature type="region of interest" description="Disordered" evidence="2">
    <location>
        <begin position="992"/>
        <end position="1050"/>
    </location>
</feature>
<feature type="region of interest" description="Disordered" evidence="2">
    <location>
        <begin position="431"/>
        <end position="661"/>
    </location>
</feature>
<reference evidence="3 4" key="1">
    <citation type="submission" date="2019-10" db="EMBL/GenBank/DDBJ databases">
        <authorList>
            <person name="Palmer J.M."/>
        </authorList>
    </citation>
    <scope>NUCLEOTIDE SEQUENCE [LARGE SCALE GENOMIC DNA]</scope>
    <source>
        <strain evidence="3 4">TWF696</strain>
    </source>
</reference>
<dbReference type="GO" id="GO:0070823">
    <property type="term" value="C:HDA1 complex"/>
    <property type="evidence" value="ECO:0007669"/>
    <property type="project" value="InterPro"/>
</dbReference>
<keyword evidence="1" id="KW-0175">Coiled coil</keyword>
<dbReference type="Pfam" id="PF11496">
    <property type="entry name" value="HDA2-3"/>
    <property type="match status" value="1"/>
</dbReference>
<accession>A0AAV9USL1</accession>
<evidence type="ECO:0000256" key="1">
    <source>
        <dbReference type="SAM" id="Coils"/>
    </source>
</evidence>
<evidence type="ECO:0000256" key="2">
    <source>
        <dbReference type="SAM" id="MobiDB-lite"/>
    </source>
</evidence>
<keyword evidence="4" id="KW-1185">Reference proteome</keyword>
<feature type="region of interest" description="Disordered" evidence="2">
    <location>
        <begin position="226"/>
        <end position="329"/>
    </location>
</feature>
<feature type="compositionally biased region" description="Polar residues" evidence="2">
    <location>
        <begin position="185"/>
        <end position="195"/>
    </location>
</feature>
<feature type="compositionally biased region" description="Polar residues" evidence="2">
    <location>
        <begin position="1035"/>
        <end position="1045"/>
    </location>
</feature>
<feature type="compositionally biased region" description="Low complexity" evidence="2">
    <location>
        <begin position="139"/>
        <end position="151"/>
    </location>
</feature>
<feature type="coiled-coil region" evidence="1">
    <location>
        <begin position="1180"/>
        <end position="1242"/>
    </location>
</feature>
<feature type="compositionally biased region" description="Acidic residues" evidence="2">
    <location>
        <begin position="89"/>
        <end position="103"/>
    </location>
</feature>
<feature type="compositionally biased region" description="Low complexity" evidence="2">
    <location>
        <begin position="1383"/>
        <end position="1394"/>
    </location>
</feature>